<dbReference type="RefSeq" id="WP_132279269.1">
    <property type="nucleotide sequence ID" value="NZ_SMGQ01000011.1"/>
</dbReference>
<dbReference type="EMBL" id="SMGQ01000011">
    <property type="protein sequence ID" value="TCK97830.1"/>
    <property type="molecule type" value="Genomic_DNA"/>
</dbReference>
<accession>A0A4R1MZ00</accession>
<organism evidence="1 2">
    <name type="scientific">Natranaerovirga hydrolytica</name>
    <dbReference type="NCBI Taxonomy" id="680378"/>
    <lineage>
        <taxon>Bacteria</taxon>
        <taxon>Bacillati</taxon>
        <taxon>Bacillota</taxon>
        <taxon>Clostridia</taxon>
        <taxon>Lachnospirales</taxon>
        <taxon>Natranaerovirgaceae</taxon>
        <taxon>Natranaerovirga</taxon>
    </lineage>
</organism>
<sequence>MADGFAYGGPLQGGDIACNLKKLLGQTVTIYATCGGCSGSGFTGVLIYVDDCVVKLITRIGTPPSCSLGSTCCPPGPAPYRGYGAEPFVGLGSITTIPIASIASFVQNAIGN</sequence>
<evidence type="ECO:0000313" key="2">
    <source>
        <dbReference type="Proteomes" id="UP000294545"/>
    </source>
</evidence>
<name>A0A4R1MZ00_9FIRM</name>
<dbReference type="AlphaFoldDB" id="A0A4R1MZ00"/>
<dbReference type="OrthoDB" id="1934755at2"/>
<keyword evidence="2" id="KW-1185">Reference proteome</keyword>
<gene>
    <name evidence="1" type="ORF">EDC19_0232</name>
</gene>
<dbReference type="Proteomes" id="UP000294545">
    <property type="component" value="Unassembled WGS sequence"/>
</dbReference>
<protein>
    <submittedName>
        <fullName evidence="1">Uncharacterized protein</fullName>
    </submittedName>
</protein>
<proteinExistence type="predicted"/>
<evidence type="ECO:0000313" key="1">
    <source>
        <dbReference type="EMBL" id="TCK97830.1"/>
    </source>
</evidence>
<comment type="caution">
    <text evidence="1">The sequence shown here is derived from an EMBL/GenBank/DDBJ whole genome shotgun (WGS) entry which is preliminary data.</text>
</comment>
<reference evidence="1 2" key="1">
    <citation type="submission" date="2019-03" db="EMBL/GenBank/DDBJ databases">
        <title>Genomic Encyclopedia of Type Strains, Phase IV (KMG-IV): sequencing the most valuable type-strain genomes for metagenomic binning, comparative biology and taxonomic classification.</title>
        <authorList>
            <person name="Goeker M."/>
        </authorList>
    </citation>
    <scope>NUCLEOTIDE SEQUENCE [LARGE SCALE GENOMIC DNA]</scope>
    <source>
        <strain evidence="1 2">DSM 24176</strain>
    </source>
</reference>